<dbReference type="InterPro" id="IPR004360">
    <property type="entry name" value="Glyas_Fos-R_dOase_dom"/>
</dbReference>
<dbReference type="Gene3D" id="3.10.180.10">
    <property type="entry name" value="2,3-Dihydroxybiphenyl 1,2-Dioxygenase, domain 1"/>
    <property type="match status" value="2"/>
</dbReference>
<gene>
    <name evidence="2" type="ORF">SAMN04487948_105314</name>
</gene>
<dbReference type="OrthoDB" id="304574at2157"/>
<dbReference type="PANTHER" id="PTHR21366">
    <property type="entry name" value="GLYOXALASE FAMILY PROTEIN"/>
    <property type="match status" value="1"/>
</dbReference>
<dbReference type="CDD" id="cd06587">
    <property type="entry name" value="VOC"/>
    <property type="match status" value="1"/>
</dbReference>
<feature type="domain" description="VOC" evidence="1">
    <location>
        <begin position="137"/>
        <end position="248"/>
    </location>
</feature>
<name>A0A1H8SSZ4_9EURY</name>
<keyword evidence="3" id="KW-1185">Reference proteome</keyword>
<dbReference type="RefSeq" id="WP_089824518.1">
    <property type="nucleotide sequence ID" value="NZ_FODV01000005.1"/>
</dbReference>
<reference evidence="3" key="1">
    <citation type="submission" date="2016-10" db="EMBL/GenBank/DDBJ databases">
        <authorList>
            <person name="Varghese N."/>
            <person name="Submissions S."/>
        </authorList>
    </citation>
    <scope>NUCLEOTIDE SEQUENCE [LARGE SCALE GENOMIC DNA]</scope>
    <source>
        <strain evidence="3">CGMCC 1.10121</strain>
    </source>
</reference>
<dbReference type="SUPFAM" id="SSF54593">
    <property type="entry name" value="Glyoxalase/Bleomycin resistance protein/Dihydroxybiphenyl dioxygenase"/>
    <property type="match status" value="2"/>
</dbReference>
<dbReference type="AlphaFoldDB" id="A0A1H8SSZ4"/>
<dbReference type="PROSITE" id="PS51819">
    <property type="entry name" value="VOC"/>
    <property type="match status" value="2"/>
</dbReference>
<evidence type="ECO:0000259" key="1">
    <source>
        <dbReference type="PROSITE" id="PS51819"/>
    </source>
</evidence>
<keyword evidence="2" id="KW-0560">Oxidoreductase</keyword>
<keyword evidence="2" id="KW-0223">Dioxygenase</keyword>
<evidence type="ECO:0000313" key="2">
    <source>
        <dbReference type="EMBL" id="SEO81880.1"/>
    </source>
</evidence>
<feature type="domain" description="VOC" evidence="1">
    <location>
        <begin position="4"/>
        <end position="111"/>
    </location>
</feature>
<evidence type="ECO:0000313" key="3">
    <source>
        <dbReference type="Proteomes" id="UP000199126"/>
    </source>
</evidence>
<dbReference type="PANTHER" id="PTHR21366:SF22">
    <property type="entry name" value="VOC DOMAIN-CONTAINING PROTEIN"/>
    <property type="match status" value="1"/>
</dbReference>
<protein>
    <submittedName>
        <fullName evidence="2">Catechol-2,3-dioxygenase</fullName>
    </submittedName>
</protein>
<proteinExistence type="predicted"/>
<dbReference type="EMBL" id="FODV01000005">
    <property type="protein sequence ID" value="SEO81880.1"/>
    <property type="molecule type" value="Genomic_DNA"/>
</dbReference>
<dbReference type="GO" id="GO:0051213">
    <property type="term" value="F:dioxygenase activity"/>
    <property type="evidence" value="ECO:0007669"/>
    <property type="project" value="UniProtKB-KW"/>
</dbReference>
<dbReference type="InterPro" id="IPR037523">
    <property type="entry name" value="VOC_core"/>
</dbReference>
<dbReference type="InterPro" id="IPR050383">
    <property type="entry name" value="GlyoxalaseI/FosfomycinResist"/>
</dbReference>
<sequence>MLTALDRLGLEVKYLDRARAFYEDRLGLDPVDVSETAVTYTVGETSLVLRRPSGVPRGGLHTHFAFTTPADEYDDWLADFADLDPEEYTFGTYRSLYVDDPDDHCVEIGGIDDADGGNADANGTEGANGVDGSGLTGIFEVVLEVEELARAEAFYLALGFDVVDRGDERRRVRLRGPFDLELWEPQLGLADARGGVHLDLELAVADPDVAVEAVDEWVSDPVVVDSDDGVRRLRVRDPDCHLLTFTGR</sequence>
<accession>A0A1H8SSZ4</accession>
<dbReference type="InterPro" id="IPR029068">
    <property type="entry name" value="Glyas_Bleomycin-R_OHBP_Dase"/>
</dbReference>
<dbReference type="Pfam" id="PF00903">
    <property type="entry name" value="Glyoxalase"/>
    <property type="match status" value="1"/>
</dbReference>
<dbReference type="Proteomes" id="UP000199126">
    <property type="component" value="Unassembled WGS sequence"/>
</dbReference>
<organism evidence="2 3">
    <name type="scientific">Halogranum amylolyticum</name>
    <dbReference type="NCBI Taxonomy" id="660520"/>
    <lineage>
        <taxon>Archaea</taxon>
        <taxon>Methanobacteriati</taxon>
        <taxon>Methanobacteriota</taxon>
        <taxon>Stenosarchaea group</taxon>
        <taxon>Halobacteria</taxon>
        <taxon>Halobacteriales</taxon>
        <taxon>Haloferacaceae</taxon>
    </lineage>
</organism>